<comment type="caution">
    <text evidence="1">The sequence shown here is derived from an EMBL/GenBank/DDBJ whole genome shotgun (WGS) entry which is preliminary data.</text>
</comment>
<dbReference type="EMBL" id="JAWXYG010000011">
    <property type="protein sequence ID" value="KAK4259442.1"/>
    <property type="molecule type" value="Genomic_DNA"/>
</dbReference>
<gene>
    <name evidence="1" type="ORF">QN277_005771</name>
</gene>
<proteinExistence type="predicted"/>
<accession>A0AAE1IYW2</accession>
<name>A0AAE1IYW2_9FABA</name>
<evidence type="ECO:0000313" key="1">
    <source>
        <dbReference type="EMBL" id="KAK4259442.1"/>
    </source>
</evidence>
<reference evidence="1" key="1">
    <citation type="submission" date="2023-10" db="EMBL/GenBank/DDBJ databases">
        <title>Chromosome-level genome of the transformable northern wattle, Acacia crassicarpa.</title>
        <authorList>
            <person name="Massaro I."/>
            <person name="Sinha N.R."/>
            <person name="Poethig S."/>
            <person name="Leichty A.R."/>
        </authorList>
    </citation>
    <scope>NUCLEOTIDE SEQUENCE</scope>
    <source>
        <strain evidence="1">Acra3RX</strain>
        <tissue evidence="1">Leaf</tissue>
    </source>
</reference>
<sequence length="18" mass="1899">MVVGSMSKTSFGSSHEVE</sequence>
<keyword evidence="2" id="KW-1185">Reference proteome</keyword>
<protein>
    <submittedName>
        <fullName evidence="1">Uncharacterized protein</fullName>
    </submittedName>
</protein>
<dbReference type="AlphaFoldDB" id="A0AAE1IYW2"/>
<dbReference type="Proteomes" id="UP001293593">
    <property type="component" value="Unassembled WGS sequence"/>
</dbReference>
<organism evidence="1 2">
    <name type="scientific">Acacia crassicarpa</name>
    <name type="common">northern wattle</name>
    <dbReference type="NCBI Taxonomy" id="499986"/>
    <lineage>
        <taxon>Eukaryota</taxon>
        <taxon>Viridiplantae</taxon>
        <taxon>Streptophyta</taxon>
        <taxon>Embryophyta</taxon>
        <taxon>Tracheophyta</taxon>
        <taxon>Spermatophyta</taxon>
        <taxon>Magnoliopsida</taxon>
        <taxon>eudicotyledons</taxon>
        <taxon>Gunneridae</taxon>
        <taxon>Pentapetalae</taxon>
        <taxon>rosids</taxon>
        <taxon>fabids</taxon>
        <taxon>Fabales</taxon>
        <taxon>Fabaceae</taxon>
        <taxon>Caesalpinioideae</taxon>
        <taxon>mimosoid clade</taxon>
        <taxon>Acacieae</taxon>
        <taxon>Acacia</taxon>
    </lineage>
</organism>
<evidence type="ECO:0000313" key="2">
    <source>
        <dbReference type="Proteomes" id="UP001293593"/>
    </source>
</evidence>